<dbReference type="InterPro" id="IPR016555">
    <property type="entry name" value="PLipase_D_euk"/>
</dbReference>
<dbReference type="EMBL" id="MPUH01000433">
    <property type="protein sequence ID" value="OMJ80210.1"/>
    <property type="molecule type" value="Genomic_DNA"/>
</dbReference>
<dbReference type="EC" id="3.1.4.4" evidence="6"/>
<dbReference type="Pfam" id="PF00614">
    <property type="entry name" value="PLDc"/>
    <property type="match status" value="1"/>
</dbReference>
<dbReference type="SMART" id="SM00155">
    <property type="entry name" value="PLDc"/>
    <property type="match status" value="2"/>
</dbReference>
<evidence type="ECO:0000313" key="9">
    <source>
        <dbReference type="EMBL" id="OMJ80210.1"/>
    </source>
</evidence>
<dbReference type="SUPFAM" id="SSF50729">
    <property type="entry name" value="PH domain-like"/>
    <property type="match status" value="1"/>
</dbReference>
<accession>A0A1R2BTX5</accession>
<keyword evidence="10" id="KW-1185">Reference proteome</keyword>
<comment type="caution">
    <text evidence="9">The sequence shown here is derived from an EMBL/GenBank/DDBJ whole genome shotgun (WGS) entry which is preliminary data.</text>
</comment>
<evidence type="ECO:0000256" key="4">
    <source>
        <dbReference type="ARBA" id="ARBA00022963"/>
    </source>
</evidence>
<dbReference type="InterPro" id="IPR025202">
    <property type="entry name" value="PLD-like_dom"/>
</dbReference>
<dbReference type="GO" id="GO:0006654">
    <property type="term" value="P:phosphatidic acid biosynthetic process"/>
    <property type="evidence" value="ECO:0007669"/>
    <property type="project" value="InterPro"/>
</dbReference>
<keyword evidence="7" id="KW-0175">Coiled coil</keyword>
<dbReference type="PANTHER" id="PTHR18896">
    <property type="entry name" value="PHOSPHOLIPASE D"/>
    <property type="match status" value="1"/>
</dbReference>
<dbReference type="Gene3D" id="2.30.29.30">
    <property type="entry name" value="Pleckstrin-homology domain (PH domain)/Phosphotyrosine-binding domain (PTB)"/>
    <property type="match status" value="1"/>
</dbReference>
<dbReference type="Proteomes" id="UP000187209">
    <property type="component" value="Unassembled WGS sequence"/>
</dbReference>
<reference evidence="9 10" key="1">
    <citation type="submission" date="2016-11" db="EMBL/GenBank/DDBJ databases">
        <title>The macronuclear genome of Stentor coeruleus: a giant cell with tiny introns.</title>
        <authorList>
            <person name="Slabodnick M."/>
            <person name="Ruby J.G."/>
            <person name="Reiff S.B."/>
            <person name="Swart E.C."/>
            <person name="Gosai S."/>
            <person name="Prabakaran S."/>
            <person name="Witkowska E."/>
            <person name="Larue G.E."/>
            <person name="Fisher S."/>
            <person name="Freeman R.M."/>
            <person name="Gunawardena J."/>
            <person name="Chu W."/>
            <person name="Stover N.A."/>
            <person name="Gregory B.D."/>
            <person name="Nowacki M."/>
            <person name="Derisi J."/>
            <person name="Roy S.W."/>
            <person name="Marshall W.F."/>
            <person name="Sood P."/>
        </authorList>
    </citation>
    <scope>NUCLEOTIDE SEQUENCE [LARGE SCALE GENOMIC DNA]</scope>
    <source>
        <strain evidence="9">WM001</strain>
    </source>
</reference>
<dbReference type="OrthoDB" id="419078at2759"/>
<dbReference type="GO" id="GO:0009395">
    <property type="term" value="P:phospholipid catabolic process"/>
    <property type="evidence" value="ECO:0007669"/>
    <property type="project" value="TreeGrafter"/>
</dbReference>
<keyword evidence="5" id="KW-0443">Lipid metabolism</keyword>
<dbReference type="FunFam" id="3.30.870.10:FF:000011">
    <property type="entry name" value="Phospholipase"/>
    <property type="match status" value="1"/>
</dbReference>
<feature type="domain" description="PLD phosphodiesterase" evidence="8">
    <location>
        <begin position="365"/>
        <end position="392"/>
    </location>
</feature>
<dbReference type="AlphaFoldDB" id="A0A1R2BTX5"/>
<dbReference type="PROSITE" id="PS50035">
    <property type="entry name" value="PLD"/>
    <property type="match status" value="2"/>
</dbReference>
<dbReference type="SMART" id="SM00233">
    <property type="entry name" value="PH"/>
    <property type="match status" value="1"/>
</dbReference>
<dbReference type="GO" id="GO:0004630">
    <property type="term" value="F:phospholipase D activity"/>
    <property type="evidence" value="ECO:0007669"/>
    <property type="project" value="UniProtKB-UniRule"/>
</dbReference>
<evidence type="ECO:0000256" key="6">
    <source>
        <dbReference type="PIRNR" id="PIRNR009376"/>
    </source>
</evidence>
<dbReference type="GO" id="GO:0035556">
    <property type="term" value="P:intracellular signal transduction"/>
    <property type="evidence" value="ECO:0007669"/>
    <property type="project" value="InterPro"/>
</dbReference>
<feature type="domain" description="PLD phosphodiesterase" evidence="8">
    <location>
        <begin position="793"/>
        <end position="820"/>
    </location>
</feature>
<dbReference type="SUPFAM" id="SSF56024">
    <property type="entry name" value="Phospholipase D/nuclease"/>
    <property type="match status" value="2"/>
</dbReference>
<dbReference type="Pfam" id="PF13091">
    <property type="entry name" value="PLDc_2"/>
    <property type="match status" value="1"/>
</dbReference>
<evidence type="ECO:0000259" key="8">
    <source>
        <dbReference type="PROSITE" id="PS50035"/>
    </source>
</evidence>
<dbReference type="InterPro" id="IPR011993">
    <property type="entry name" value="PH-like_dom_sf"/>
</dbReference>
<dbReference type="PANTHER" id="PTHR18896:SF76">
    <property type="entry name" value="PHOSPHOLIPASE"/>
    <property type="match status" value="1"/>
</dbReference>
<dbReference type="InterPro" id="IPR015679">
    <property type="entry name" value="PLipase_D_fam"/>
</dbReference>
<dbReference type="InterPro" id="IPR001849">
    <property type="entry name" value="PH_domain"/>
</dbReference>
<keyword evidence="4 6" id="KW-0442">Lipid degradation</keyword>
<evidence type="ECO:0000256" key="5">
    <source>
        <dbReference type="ARBA" id="ARBA00023098"/>
    </source>
</evidence>
<dbReference type="CDD" id="cd09141">
    <property type="entry name" value="PLDc_vPLD1_2_yPLD_like_2"/>
    <property type="match status" value="1"/>
</dbReference>
<keyword evidence="3 6" id="KW-0378">Hydrolase</keyword>
<sequence length="968" mass="113175">MDLQELVRKVTIERSTILKYTVESQVFMLYSLTFKKLFNNKEYTWKINRKAEDYFKLSKTLKHYPVLGNTNASLPYYKNFLKLEDVEKLRVIVAFIRELLKADTHPEQFIEFLELSIMSFSSTEKYKEGYVYKYGSGRLSNQKRCFNCCNKILGKKKRWLRITSDGLEYRLSNTSEMVEEVIQFAKKFDILYGAKDAEFISGIKIASPQHRFIFIVNDIQKRDEWVEAINAVYNASEFRISMVRHKSSFIIRENIIGQFYIDGNDYFSDVYDRLSEAKKAVCISDWWLTPDMELKRPCSKTPNSKIIDLLGEIADRGVKIYILLYKELSFALTLNSLYSKRELQNRSPNIKVLRHPTVSIRGGNFIWSHHTKLICIDNACAFLGGLDLCWGRWDTPNHYLDDVEGEFWPGIDYSNSRIADFVKVDDFETDSIDRRSEPRMPWHDVAIMVSGVVVKDLWIHFMQVWNHVIKDITGNKNREHMMPLHDMTIHQRITNNLVDLLAKASQEVSEKIKSMPIDFGGLMNRIKNLEESEEVTKLKAKFEKERKISESEEIKITKKKFNALSIFANIVKSKLLNPYPEAHISRDLAKARAEDYETNLKEEEEEEKNESILTAEYTDDRRSFEHFSRTSKDYFTELNTGYLECQVLRSAGSWNFGIDTTEESIHNAYLNIIYDSTNFIYIENQFFISSTAGKPVLNRIGEALIKRIEMAILCGENYKVIVILPLLPAFEGSVDDPAATVLRVQLHWEYRTICRGKKSIYERLKQKTSTPEKYIKFFSLRTHGKILGKPVTEMIYVHSKLMIVDDKIVIIGSANINDRSMVGNRDSEIAMIIEDKEKIMSVLNGQDIEVSKFAYNFRMNLLQEHSGSKNMMALRDPMSDEFYRIFDRQAKKNTRRYRKIFACYPDDLIRSLNMVQDFMKEARLDLYEEYSKKIVGHLVEFPLKFLEDENLKINVSQKEYLLPEITFT</sequence>
<name>A0A1R2BTX5_9CILI</name>
<evidence type="ECO:0000256" key="3">
    <source>
        <dbReference type="ARBA" id="ARBA00022801"/>
    </source>
</evidence>
<comment type="catalytic activity">
    <reaction evidence="1 6">
        <text>a 1,2-diacyl-sn-glycero-3-phosphocholine + H2O = a 1,2-diacyl-sn-glycero-3-phosphate + choline + H(+)</text>
        <dbReference type="Rhea" id="RHEA:14445"/>
        <dbReference type="ChEBI" id="CHEBI:15354"/>
        <dbReference type="ChEBI" id="CHEBI:15377"/>
        <dbReference type="ChEBI" id="CHEBI:15378"/>
        <dbReference type="ChEBI" id="CHEBI:57643"/>
        <dbReference type="ChEBI" id="CHEBI:58608"/>
        <dbReference type="EC" id="3.1.4.4"/>
    </reaction>
</comment>
<feature type="coiled-coil region" evidence="7">
    <location>
        <begin position="586"/>
        <end position="613"/>
    </location>
</feature>
<evidence type="ECO:0000256" key="7">
    <source>
        <dbReference type="SAM" id="Coils"/>
    </source>
</evidence>
<evidence type="ECO:0000256" key="2">
    <source>
        <dbReference type="ARBA" id="ARBA00022737"/>
    </source>
</evidence>
<evidence type="ECO:0000313" key="10">
    <source>
        <dbReference type="Proteomes" id="UP000187209"/>
    </source>
</evidence>
<keyword evidence="2" id="KW-0677">Repeat</keyword>
<organism evidence="9 10">
    <name type="scientific">Stentor coeruleus</name>
    <dbReference type="NCBI Taxonomy" id="5963"/>
    <lineage>
        <taxon>Eukaryota</taxon>
        <taxon>Sar</taxon>
        <taxon>Alveolata</taxon>
        <taxon>Ciliophora</taxon>
        <taxon>Postciliodesmatophora</taxon>
        <taxon>Heterotrichea</taxon>
        <taxon>Heterotrichida</taxon>
        <taxon>Stentoridae</taxon>
        <taxon>Stentor</taxon>
    </lineage>
</organism>
<dbReference type="Gene3D" id="3.30.870.10">
    <property type="entry name" value="Endonuclease Chain A"/>
    <property type="match status" value="2"/>
</dbReference>
<proteinExistence type="inferred from homology"/>
<gene>
    <name evidence="9" type="ORF">SteCoe_19571</name>
</gene>
<dbReference type="PIRSF" id="PIRSF009376">
    <property type="entry name" value="Phospholipase_D_euk"/>
    <property type="match status" value="1"/>
</dbReference>
<dbReference type="GO" id="GO:0005886">
    <property type="term" value="C:plasma membrane"/>
    <property type="evidence" value="ECO:0007669"/>
    <property type="project" value="TreeGrafter"/>
</dbReference>
<evidence type="ECO:0000256" key="1">
    <source>
        <dbReference type="ARBA" id="ARBA00000798"/>
    </source>
</evidence>
<dbReference type="InterPro" id="IPR001736">
    <property type="entry name" value="PLipase_D/transphosphatidylase"/>
</dbReference>
<protein>
    <recommendedName>
        <fullName evidence="6">Phospholipase</fullName>
        <ecNumber evidence="6">3.1.4.4</ecNumber>
    </recommendedName>
</protein>
<comment type="similarity">
    <text evidence="6">Belongs to the phospholipase D family.</text>
</comment>